<dbReference type="VEuPathDB" id="FungiDB:MAPG_00168"/>
<organism evidence="3 4">
    <name type="scientific">Magnaporthiopsis poae (strain ATCC 64411 / 73-15)</name>
    <name type="common">Kentucky bluegrass fungus</name>
    <name type="synonym">Magnaporthe poae</name>
    <dbReference type="NCBI Taxonomy" id="644358"/>
    <lineage>
        <taxon>Eukaryota</taxon>
        <taxon>Fungi</taxon>
        <taxon>Dikarya</taxon>
        <taxon>Ascomycota</taxon>
        <taxon>Pezizomycotina</taxon>
        <taxon>Sordariomycetes</taxon>
        <taxon>Sordariomycetidae</taxon>
        <taxon>Magnaporthales</taxon>
        <taxon>Magnaporthaceae</taxon>
        <taxon>Magnaporthiopsis</taxon>
    </lineage>
</organism>
<evidence type="ECO:0008006" key="5">
    <source>
        <dbReference type="Google" id="ProtNLM"/>
    </source>
</evidence>
<gene>
    <name evidence="2" type="ORF">MAPG_00168</name>
</gene>
<evidence type="ECO:0000256" key="1">
    <source>
        <dbReference type="SAM" id="SignalP"/>
    </source>
</evidence>
<sequence length="129" mass="13980">MKFLVVLLALPLALAAPAVEALAARADGSEEKFLFERRACSCQNQETGELTAAGVCWAVNGVTDGPNGTELGWCRPLTAPPVDMEKIFIKGLCEEYYGKDYKPVCKWIRLCDNGTRSPAGTTYMQVCSA</sequence>
<dbReference type="AlphaFoldDB" id="A0A0C4DKA3"/>
<feature type="chain" id="PRO_5011847294" description="Avirulence Effector AvrLm4-7 domain-containing protein" evidence="1">
    <location>
        <begin position="16"/>
        <end position="129"/>
    </location>
</feature>
<evidence type="ECO:0000313" key="3">
    <source>
        <dbReference type="EnsemblFungi" id="MAPG_00168T0"/>
    </source>
</evidence>
<evidence type="ECO:0000313" key="4">
    <source>
        <dbReference type="Proteomes" id="UP000011715"/>
    </source>
</evidence>
<dbReference type="Proteomes" id="UP000011715">
    <property type="component" value="Unassembled WGS sequence"/>
</dbReference>
<proteinExistence type="predicted"/>
<reference evidence="3" key="5">
    <citation type="submission" date="2015-06" db="UniProtKB">
        <authorList>
            <consortium name="EnsemblFungi"/>
        </authorList>
    </citation>
    <scope>IDENTIFICATION</scope>
    <source>
        <strain evidence="3">ATCC 64411</strain>
    </source>
</reference>
<reference evidence="2" key="3">
    <citation type="submission" date="2011-03" db="EMBL/GenBank/DDBJ databases">
        <title>Annotation of Magnaporthe poae ATCC 64411.</title>
        <authorList>
            <person name="Ma L.-J."/>
            <person name="Dead R."/>
            <person name="Young S.K."/>
            <person name="Zeng Q."/>
            <person name="Gargeya S."/>
            <person name="Fitzgerald M."/>
            <person name="Haas B."/>
            <person name="Abouelleil A."/>
            <person name="Alvarado L."/>
            <person name="Arachchi H.M."/>
            <person name="Berlin A."/>
            <person name="Brown A."/>
            <person name="Chapman S.B."/>
            <person name="Chen Z."/>
            <person name="Dunbar C."/>
            <person name="Freedman E."/>
            <person name="Gearin G."/>
            <person name="Gellesch M."/>
            <person name="Goldberg J."/>
            <person name="Griggs A."/>
            <person name="Gujja S."/>
            <person name="Heiman D."/>
            <person name="Howarth C."/>
            <person name="Larson L."/>
            <person name="Lui A."/>
            <person name="MacDonald P.J.P."/>
            <person name="Mehta T."/>
            <person name="Montmayeur A."/>
            <person name="Murphy C."/>
            <person name="Neiman D."/>
            <person name="Pearson M."/>
            <person name="Priest M."/>
            <person name="Roberts A."/>
            <person name="Saif S."/>
            <person name="Shea T."/>
            <person name="Shenoy N."/>
            <person name="Sisk P."/>
            <person name="Stolte C."/>
            <person name="Sykes S."/>
            <person name="Yandava C."/>
            <person name="Wortman J."/>
            <person name="Nusbaum C."/>
            <person name="Birren B."/>
        </authorList>
    </citation>
    <scope>NUCLEOTIDE SEQUENCE</scope>
    <source>
        <strain evidence="2">ATCC 64411</strain>
    </source>
</reference>
<protein>
    <recommendedName>
        <fullName evidence="5">Avirulence Effector AvrLm4-7 domain-containing protein</fullName>
    </recommendedName>
</protein>
<dbReference type="EMBL" id="GL876966">
    <property type="protein sequence ID" value="KLU81073.1"/>
    <property type="molecule type" value="Genomic_DNA"/>
</dbReference>
<accession>A0A0C4DKA3</accession>
<dbReference type="EMBL" id="ADBL01000035">
    <property type="status" value="NOT_ANNOTATED_CDS"/>
    <property type="molecule type" value="Genomic_DNA"/>
</dbReference>
<reference evidence="3" key="4">
    <citation type="journal article" date="2015" name="G3 (Bethesda)">
        <title>Genome sequences of three phytopathogenic species of the Magnaporthaceae family of fungi.</title>
        <authorList>
            <person name="Okagaki L.H."/>
            <person name="Nunes C.C."/>
            <person name="Sailsbery J."/>
            <person name="Clay B."/>
            <person name="Brown D."/>
            <person name="John T."/>
            <person name="Oh Y."/>
            <person name="Young N."/>
            <person name="Fitzgerald M."/>
            <person name="Haas B.J."/>
            <person name="Zeng Q."/>
            <person name="Young S."/>
            <person name="Adiconis X."/>
            <person name="Fan L."/>
            <person name="Levin J.Z."/>
            <person name="Mitchell T.K."/>
            <person name="Okubara P.A."/>
            <person name="Farman M.L."/>
            <person name="Kohn L.M."/>
            <person name="Birren B."/>
            <person name="Ma L.-J."/>
            <person name="Dean R.A."/>
        </authorList>
    </citation>
    <scope>NUCLEOTIDE SEQUENCE</scope>
    <source>
        <strain evidence="3">ATCC 64411 / 73-15</strain>
    </source>
</reference>
<keyword evidence="1" id="KW-0732">Signal</keyword>
<dbReference type="EnsemblFungi" id="MAPG_00168T0">
    <property type="protein sequence ID" value="MAPG_00168T0"/>
    <property type="gene ID" value="MAPG_00168"/>
</dbReference>
<keyword evidence="4" id="KW-1185">Reference proteome</keyword>
<feature type="signal peptide" evidence="1">
    <location>
        <begin position="1"/>
        <end position="15"/>
    </location>
</feature>
<evidence type="ECO:0000313" key="2">
    <source>
        <dbReference type="EMBL" id="KLU81073.1"/>
    </source>
</evidence>
<reference evidence="4" key="2">
    <citation type="submission" date="2010-05" db="EMBL/GenBank/DDBJ databases">
        <title>The genome sequence of Magnaporthe poae strain ATCC 64411.</title>
        <authorList>
            <person name="Ma L.-J."/>
            <person name="Dead R."/>
            <person name="Young S."/>
            <person name="Zeng Q."/>
            <person name="Koehrsen M."/>
            <person name="Alvarado L."/>
            <person name="Berlin A."/>
            <person name="Chapman S.B."/>
            <person name="Chen Z."/>
            <person name="Freedman E."/>
            <person name="Gellesch M."/>
            <person name="Goldberg J."/>
            <person name="Griggs A."/>
            <person name="Gujja S."/>
            <person name="Heilman E.R."/>
            <person name="Heiman D."/>
            <person name="Hepburn T."/>
            <person name="Howarth C."/>
            <person name="Jen D."/>
            <person name="Larson L."/>
            <person name="Mehta T."/>
            <person name="Neiman D."/>
            <person name="Pearson M."/>
            <person name="Roberts A."/>
            <person name="Saif S."/>
            <person name="Shea T."/>
            <person name="Shenoy N."/>
            <person name="Sisk P."/>
            <person name="Stolte C."/>
            <person name="Sykes S."/>
            <person name="Walk T."/>
            <person name="White J."/>
            <person name="Yandava C."/>
            <person name="Haas B."/>
            <person name="Nusbaum C."/>
            <person name="Birren B."/>
        </authorList>
    </citation>
    <scope>NUCLEOTIDE SEQUENCE [LARGE SCALE GENOMIC DNA]</scope>
    <source>
        <strain evidence="4">ATCC 64411 / 73-15</strain>
    </source>
</reference>
<name>A0A0C4DKA3_MAGP6</name>
<reference evidence="2" key="1">
    <citation type="submission" date="2010-05" db="EMBL/GenBank/DDBJ databases">
        <title>The Genome Sequence of Magnaporthe poae strain ATCC 64411.</title>
        <authorList>
            <consortium name="The Broad Institute Genome Sequencing Platform"/>
            <consortium name="Broad Institute Genome Sequencing Center for Infectious Disease"/>
            <person name="Ma L.-J."/>
            <person name="Dead R."/>
            <person name="Young S."/>
            <person name="Zeng Q."/>
            <person name="Koehrsen M."/>
            <person name="Alvarado L."/>
            <person name="Berlin A."/>
            <person name="Chapman S.B."/>
            <person name="Chen Z."/>
            <person name="Freedman E."/>
            <person name="Gellesch M."/>
            <person name="Goldberg J."/>
            <person name="Griggs A."/>
            <person name="Gujja S."/>
            <person name="Heilman E.R."/>
            <person name="Heiman D."/>
            <person name="Hepburn T."/>
            <person name="Howarth C."/>
            <person name="Jen D."/>
            <person name="Larson L."/>
            <person name="Mehta T."/>
            <person name="Neiman D."/>
            <person name="Pearson M."/>
            <person name="Roberts A."/>
            <person name="Saif S."/>
            <person name="Shea T."/>
            <person name="Shenoy N."/>
            <person name="Sisk P."/>
            <person name="Stolte C."/>
            <person name="Sykes S."/>
            <person name="Walk T."/>
            <person name="White J."/>
            <person name="Yandava C."/>
            <person name="Haas B."/>
            <person name="Nusbaum C."/>
            <person name="Birren B."/>
        </authorList>
    </citation>
    <scope>NUCLEOTIDE SEQUENCE</scope>
    <source>
        <strain evidence="2">ATCC 64411</strain>
    </source>
</reference>